<dbReference type="InterPro" id="IPR011109">
    <property type="entry name" value="DNA_bind_recombinase_dom"/>
</dbReference>
<dbReference type="Proteomes" id="UP001596091">
    <property type="component" value="Unassembled WGS sequence"/>
</dbReference>
<protein>
    <submittedName>
        <fullName evidence="2">Recombinase family protein</fullName>
    </submittedName>
</protein>
<reference evidence="3" key="1">
    <citation type="journal article" date="2019" name="Int. J. Syst. Evol. Microbiol.">
        <title>The Global Catalogue of Microorganisms (GCM) 10K type strain sequencing project: providing services to taxonomists for standard genome sequencing and annotation.</title>
        <authorList>
            <consortium name="The Broad Institute Genomics Platform"/>
            <consortium name="The Broad Institute Genome Sequencing Center for Infectious Disease"/>
            <person name="Wu L."/>
            <person name="Ma J."/>
        </authorList>
    </citation>
    <scope>NUCLEOTIDE SEQUENCE [LARGE SCALE GENOMIC DNA]</scope>
    <source>
        <strain evidence="3">JCM 4087</strain>
    </source>
</reference>
<evidence type="ECO:0000313" key="3">
    <source>
        <dbReference type="Proteomes" id="UP001596091"/>
    </source>
</evidence>
<evidence type="ECO:0000259" key="1">
    <source>
        <dbReference type="Pfam" id="PF07508"/>
    </source>
</evidence>
<comment type="caution">
    <text evidence="2">The sequence shown here is derived from an EMBL/GenBank/DDBJ whole genome shotgun (WGS) entry which is preliminary data.</text>
</comment>
<dbReference type="Pfam" id="PF07508">
    <property type="entry name" value="Recombinase"/>
    <property type="match status" value="1"/>
</dbReference>
<evidence type="ECO:0000313" key="2">
    <source>
        <dbReference type="EMBL" id="MFC5864862.1"/>
    </source>
</evidence>
<dbReference type="RefSeq" id="WP_263332410.1">
    <property type="nucleotide sequence ID" value="NZ_JAGSYH010000001.1"/>
</dbReference>
<organism evidence="2 3">
    <name type="scientific">Acidicapsa dinghuensis</name>
    <dbReference type="NCBI Taxonomy" id="2218256"/>
    <lineage>
        <taxon>Bacteria</taxon>
        <taxon>Pseudomonadati</taxon>
        <taxon>Acidobacteriota</taxon>
        <taxon>Terriglobia</taxon>
        <taxon>Terriglobales</taxon>
        <taxon>Acidobacteriaceae</taxon>
        <taxon>Acidicapsa</taxon>
    </lineage>
</organism>
<sequence>MPHFERIRDVVSGPFSLDIIQQRASAGWRMVSIEWRRELPDSETPSEGAWGEDIPYGLRISEDGLRLEVDSVENHSLMLMMELLGQDFSYSAIVSSLNEAGFRTRDGKPWTRVAVFNMMPRLIEVGPRMFASEEWRSQQGARAGIQHP</sequence>
<accession>A0ABW1EKL9</accession>
<keyword evidence="3" id="KW-1185">Reference proteome</keyword>
<feature type="domain" description="Recombinase" evidence="1">
    <location>
        <begin position="79"/>
        <end position="133"/>
    </location>
</feature>
<name>A0ABW1EKL9_9BACT</name>
<proteinExistence type="predicted"/>
<dbReference type="EMBL" id="JBHSPH010000010">
    <property type="protein sequence ID" value="MFC5864862.1"/>
    <property type="molecule type" value="Genomic_DNA"/>
</dbReference>
<gene>
    <name evidence="2" type="ORF">ACFPT7_21320</name>
</gene>